<sequence length="565" mass="60508">METAGADEAFDFVIVGSGGGSMCAAIAARSMGLTALILEKTPLVGGTTAKSGGIMWVPNNRFMKRDGIEDSTEKAMTYLDHVVGDHNDTPGASRERRLAYVTRAPRMVDFLVEQGLQLNRHPCWPDYYDDLPGGIPEGRTVYAELFDTAELGEARKLLRPNFVPVPVKPREMWDLPLYKTTGAGKRAMAKVALRMAAAKLTGRKWANNGAALQGRMFKRALELGVEVRVNAGVERLMADSRGRISGVVVNIDGTAKTIAARSGVLINAGGFAHNQRMRDRYQPGTSAEWTATCEGDTGEMIEEMMRHGAAIAQMEEMVGNQAALPPGNQGVALVVTELTKPHAIVVDASGQRYTNEAQSYMSFCQAMLARDHEVPAVPSWMIFDSRFMSKYIVAGSLPGTKKPAAWYDEGFLVKADSLAALAQACGVPPATLEATVARFNGFACEGIDRDFNRGGRAYDRFVGDKAHKPSPTLGTLEQGPFYAYRLYPGDVGTYGGVVTDCEARVLREDGSAIPGLYATGTSTASVMGRAYPGAGASVGPSFVWGYVAALHAARASSENTAAHAA</sequence>
<dbReference type="Pfam" id="PF00890">
    <property type="entry name" value="FAD_binding_2"/>
    <property type="match status" value="1"/>
</dbReference>
<evidence type="ECO:0000256" key="1">
    <source>
        <dbReference type="ARBA" id="ARBA00001974"/>
    </source>
</evidence>
<evidence type="ECO:0000256" key="2">
    <source>
        <dbReference type="ARBA" id="ARBA00022630"/>
    </source>
</evidence>
<name>A0ABV3REE8_9SPHN</name>
<proteinExistence type="predicted"/>
<reference evidence="6 7" key="1">
    <citation type="submission" date="2024-06" db="EMBL/GenBank/DDBJ databases">
        <title>Novosphingobium rhizovicinus M1R2S20.</title>
        <authorList>
            <person name="Sun J.-Q."/>
        </authorList>
    </citation>
    <scope>NUCLEOTIDE SEQUENCE [LARGE SCALE GENOMIC DNA]</scope>
    <source>
        <strain evidence="6 7">M1R2S20</strain>
    </source>
</reference>
<comment type="caution">
    <text evidence="6">The sequence shown here is derived from an EMBL/GenBank/DDBJ whole genome shotgun (WGS) entry which is preliminary data.</text>
</comment>
<dbReference type="Gene3D" id="3.50.50.60">
    <property type="entry name" value="FAD/NAD(P)-binding domain"/>
    <property type="match status" value="2"/>
</dbReference>
<feature type="domain" description="FAD-dependent oxidoreductase 2 FAD-binding" evidence="5">
    <location>
        <begin position="11"/>
        <end position="538"/>
    </location>
</feature>
<evidence type="ECO:0000259" key="5">
    <source>
        <dbReference type="Pfam" id="PF00890"/>
    </source>
</evidence>
<dbReference type="RefSeq" id="WP_367774890.1">
    <property type="nucleotide sequence ID" value="NZ_JBFNXR010000052.1"/>
</dbReference>
<dbReference type="InterPro" id="IPR036188">
    <property type="entry name" value="FAD/NAD-bd_sf"/>
</dbReference>
<keyword evidence="2" id="KW-0285">Flavoprotein</keyword>
<dbReference type="PRINTS" id="PR00411">
    <property type="entry name" value="PNDRDTASEI"/>
</dbReference>
<gene>
    <name evidence="6" type="ORF">ABUH87_14975</name>
</gene>
<evidence type="ECO:0000313" key="6">
    <source>
        <dbReference type="EMBL" id="MEW9856440.1"/>
    </source>
</evidence>
<dbReference type="Proteomes" id="UP001556118">
    <property type="component" value="Unassembled WGS sequence"/>
</dbReference>
<evidence type="ECO:0000256" key="3">
    <source>
        <dbReference type="ARBA" id="ARBA00022827"/>
    </source>
</evidence>
<evidence type="ECO:0000313" key="7">
    <source>
        <dbReference type="Proteomes" id="UP001556118"/>
    </source>
</evidence>
<organism evidence="6 7">
    <name type="scientific">Novosphingobium rhizovicinum</name>
    <dbReference type="NCBI Taxonomy" id="3228928"/>
    <lineage>
        <taxon>Bacteria</taxon>
        <taxon>Pseudomonadati</taxon>
        <taxon>Pseudomonadota</taxon>
        <taxon>Alphaproteobacteria</taxon>
        <taxon>Sphingomonadales</taxon>
        <taxon>Sphingomonadaceae</taxon>
        <taxon>Novosphingobium</taxon>
    </lineage>
</organism>
<dbReference type="PANTHER" id="PTHR43400:SF10">
    <property type="entry name" value="3-OXOSTEROID 1-DEHYDROGENASE"/>
    <property type="match status" value="1"/>
</dbReference>
<keyword evidence="4" id="KW-0560">Oxidoreductase</keyword>
<dbReference type="SUPFAM" id="SSF56425">
    <property type="entry name" value="Succinate dehydrogenase/fumarate reductase flavoprotein, catalytic domain"/>
    <property type="match status" value="1"/>
</dbReference>
<keyword evidence="3" id="KW-0274">FAD</keyword>
<protein>
    <submittedName>
        <fullName evidence="6">FAD-binding protein</fullName>
    </submittedName>
</protein>
<dbReference type="PANTHER" id="PTHR43400">
    <property type="entry name" value="FUMARATE REDUCTASE"/>
    <property type="match status" value="1"/>
</dbReference>
<dbReference type="SUPFAM" id="SSF51905">
    <property type="entry name" value="FAD/NAD(P)-binding domain"/>
    <property type="match status" value="1"/>
</dbReference>
<dbReference type="InterPro" id="IPR050315">
    <property type="entry name" value="FAD-oxidoreductase_2"/>
</dbReference>
<keyword evidence="7" id="KW-1185">Reference proteome</keyword>
<accession>A0ABV3REE8</accession>
<evidence type="ECO:0000256" key="4">
    <source>
        <dbReference type="ARBA" id="ARBA00023002"/>
    </source>
</evidence>
<comment type="cofactor">
    <cofactor evidence="1">
        <name>FAD</name>
        <dbReference type="ChEBI" id="CHEBI:57692"/>
    </cofactor>
</comment>
<dbReference type="InterPro" id="IPR003953">
    <property type="entry name" value="FAD-dep_OxRdtase_2_FAD-bd"/>
</dbReference>
<dbReference type="EMBL" id="JBFNXR010000052">
    <property type="protein sequence ID" value="MEW9856440.1"/>
    <property type="molecule type" value="Genomic_DNA"/>
</dbReference>
<dbReference type="InterPro" id="IPR027477">
    <property type="entry name" value="Succ_DH/fumarate_Rdtase_cat_sf"/>
</dbReference>